<accession>A0AAD4NAZ2</accession>
<dbReference type="Proteomes" id="UP001201812">
    <property type="component" value="Unassembled WGS sequence"/>
</dbReference>
<evidence type="ECO:0000313" key="1">
    <source>
        <dbReference type="EMBL" id="KAI1720966.1"/>
    </source>
</evidence>
<proteinExistence type="predicted"/>
<dbReference type="AlphaFoldDB" id="A0AAD4NAZ2"/>
<keyword evidence="2" id="KW-1185">Reference proteome</keyword>
<sequence>MAISVAAICSAAFFISTTIIVCFCAYCESARIVFLKCIRYFLQRNCCCYKVSEGTKFAHSATNALKGLNYSAMHSPQIYSQNVAPRHYPYMNYRLDHQIGTCYYPNRWWSPEIVKGPRGVRCNCFWNYRVNPYWSGVHKSNPIVTYPPSPCIPVEPSQNNGYEEILYADFDGSDKKQDRGSEVYYVISIV</sequence>
<organism evidence="1 2">
    <name type="scientific">Ditylenchus destructor</name>
    <dbReference type="NCBI Taxonomy" id="166010"/>
    <lineage>
        <taxon>Eukaryota</taxon>
        <taxon>Metazoa</taxon>
        <taxon>Ecdysozoa</taxon>
        <taxon>Nematoda</taxon>
        <taxon>Chromadorea</taxon>
        <taxon>Rhabditida</taxon>
        <taxon>Tylenchina</taxon>
        <taxon>Tylenchomorpha</taxon>
        <taxon>Sphaerularioidea</taxon>
        <taxon>Anguinidae</taxon>
        <taxon>Anguininae</taxon>
        <taxon>Ditylenchus</taxon>
    </lineage>
</organism>
<dbReference type="EMBL" id="JAKKPZ010000005">
    <property type="protein sequence ID" value="KAI1720966.1"/>
    <property type="molecule type" value="Genomic_DNA"/>
</dbReference>
<reference evidence="1" key="1">
    <citation type="submission" date="2022-01" db="EMBL/GenBank/DDBJ databases">
        <title>Genome Sequence Resource for Two Populations of Ditylenchus destructor, the Migratory Endoparasitic Phytonematode.</title>
        <authorList>
            <person name="Zhang H."/>
            <person name="Lin R."/>
            <person name="Xie B."/>
        </authorList>
    </citation>
    <scope>NUCLEOTIDE SEQUENCE</scope>
    <source>
        <strain evidence="1">BazhouSP</strain>
    </source>
</reference>
<evidence type="ECO:0000313" key="2">
    <source>
        <dbReference type="Proteomes" id="UP001201812"/>
    </source>
</evidence>
<comment type="caution">
    <text evidence="1">The sequence shown here is derived from an EMBL/GenBank/DDBJ whole genome shotgun (WGS) entry which is preliminary data.</text>
</comment>
<name>A0AAD4NAZ2_9BILA</name>
<protein>
    <submittedName>
        <fullName evidence="1">Uncharacterized protein</fullName>
    </submittedName>
</protein>
<gene>
    <name evidence="1" type="ORF">DdX_05217</name>
</gene>